<evidence type="ECO:0000313" key="9">
    <source>
        <dbReference type="Proteomes" id="UP000282076"/>
    </source>
</evidence>
<feature type="region of interest" description="Disordered" evidence="5">
    <location>
        <begin position="182"/>
        <end position="280"/>
    </location>
</feature>
<dbReference type="OrthoDB" id="9813118at2"/>
<name>A0A494Y5S3_9BACL</name>
<dbReference type="EMBL" id="RBZM01000001">
    <property type="protein sequence ID" value="RKP58030.1"/>
    <property type="molecule type" value="Genomic_DNA"/>
</dbReference>
<keyword evidence="6" id="KW-0732">Signal</keyword>
<dbReference type="InterPro" id="IPR038765">
    <property type="entry name" value="Papain-like_cys_pep_sf"/>
</dbReference>
<feature type="domain" description="NlpC/P60" evidence="7">
    <location>
        <begin position="53"/>
        <end position="178"/>
    </location>
</feature>
<comment type="caution">
    <text evidence="8">The sequence shown here is derived from an EMBL/GenBank/DDBJ whole genome shotgun (WGS) entry which is preliminary data.</text>
</comment>
<feature type="compositionally biased region" description="Basic residues" evidence="5">
    <location>
        <begin position="258"/>
        <end position="270"/>
    </location>
</feature>
<keyword evidence="3" id="KW-0378">Hydrolase</keyword>
<feature type="signal peptide" evidence="6">
    <location>
        <begin position="1"/>
        <end position="41"/>
    </location>
</feature>
<evidence type="ECO:0000259" key="7">
    <source>
        <dbReference type="PROSITE" id="PS51935"/>
    </source>
</evidence>
<comment type="similarity">
    <text evidence="1">Belongs to the peptidase C40 family.</text>
</comment>
<dbReference type="PANTHER" id="PTHR47053:SF1">
    <property type="entry name" value="MUREIN DD-ENDOPEPTIDASE MEPH-RELATED"/>
    <property type="match status" value="1"/>
</dbReference>
<evidence type="ECO:0000256" key="4">
    <source>
        <dbReference type="ARBA" id="ARBA00022807"/>
    </source>
</evidence>
<dbReference type="PROSITE" id="PS51935">
    <property type="entry name" value="NLPC_P60"/>
    <property type="match status" value="1"/>
</dbReference>
<feature type="compositionally biased region" description="Low complexity" evidence="5">
    <location>
        <begin position="182"/>
        <end position="202"/>
    </location>
</feature>
<dbReference type="AlphaFoldDB" id="A0A494Y5S3"/>
<evidence type="ECO:0000256" key="6">
    <source>
        <dbReference type="SAM" id="SignalP"/>
    </source>
</evidence>
<dbReference type="PANTHER" id="PTHR47053">
    <property type="entry name" value="MUREIN DD-ENDOPEPTIDASE MEPH-RELATED"/>
    <property type="match status" value="1"/>
</dbReference>
<dbReference type="GO" id="GO:0008234">
    <property type="term" value="F:cysteine-type peptidase activity"/>
    <property type="evidence" value="ECO:0007669"/>
    <property type="project" value="UniProtKB-KW"/>
</dbReference>
<dbReference type="InterPro" id="IPR051202">
    <property type="entry name" value="Peptidase_C40"/>
</dbReference>
<dbReference type="InterPro" id="IPR000064">
    <property type="entry name" value="NLP_P60_dom"/>
</dbReference>
<keyword evidence="4" id="KW-0788">Thiol protease</keyword>
<organism evidence="8 9">
    <name type="scientific">Cohnella endophytica</name>
    <dbReference type="NCBI Taxonomy" id="2419778"/>
    <lineage>
        <taxon>Bacteria</taxon>
        <taxon>Bacillati</taxon>
        <taxon>Bacillota</taxon>
        <taxon>Bacilli</taxon>
        <taxon>Bacillales</taxon>
        <taxon>Paenibacillaceae</taxon>
        <taxon>Cohnella</taxon>
    </lineage>
</organism>
<dbReference type="Proteomes" id="UP000282076">
    <property type="component" value="Unassembled WGS sequence"/>
</dbReference>
<accession>A0A494Y5S3</accession>
<protein>
    <recommendedName>
        <fullName evidence="7">NlpC/P60 domain-containing protein</fullName>
    </recommendedName>
</protein>
<gene>
    <name evidence="8" type="ORF">D7Z26_00520</name>
</gene>
<dbReference type="RefSeq" id="WP_120973747.1">
    <property type="nucleotide sequence ID" value="NZ_RBZM01000001.1"/>
</dbReference>
<proteinExistence type="inferred from homology"/>
<evidence type="ECO:0000256" key="2">
    <source>
        <dbReference type="ARBA" id="ARBA00022670"/>
    </source>
</evidence>
<keyword evidence="2" id="KW-0645">Protease</keyword>
<evidence type="ECO:0000256" key="3">
    <source>
        <dbReference type="ARBA" id="ARBA00022801"/>
    </source>
</evidence>
<feature type="compositionally biased region" description="Polar residues" evidence="5">
    <location>
        <begin position="203"/>
        <end position="250"/>
    </location>
</feature>
<evidence type="ECO:0000256" key="5">
    <source>
        <dbReference type="SAM" id="MobiDB-lite"/>
    </source>
</evidence>
<dbReference type="Gene3D" id="3.90.1720.10">
    <property type="entry name" value="endopeptidase domain like (from Nostoc punctiforme)"/>
    <property type="match status" value="1"/>
</dbReference>
<dbReference type="SUPFAM" id="SSF54001">
    <property type="entry name" value="Cysteine proteinases"/>
    <property type="match status" value="1"/>
</dbReference>
<reference evidence="8 9" key="1">
    <citation type="submission" date="2018-10" db="EMBL/GenBank/DDBJ databases">
        <title>Cohnella sp. M2MS4P-1, whole genome shotgun sequence.</title>
        <authorList>
            <person name="Tuo L."/>
        </authorList>
    </citation>
    <scope>NUCLEOTIDE SEQUENCE [LARGE SCALE GENOMIC DNA]</scope>
    <source>
        <strain evidence="8 9">M2MS4P-1</strain>
    </source>
</reference>
<sequence>MNNINNLNNRRLGKLLVGASLSLTIAISAGTLFSNSHSAYAAAASTISSNSTVSVADKVISTGKQFLGVPYQFGAKANQTSTFDCSSFTQYVFKQAGITLPRSSKQQASSGTYVPRNQLQPGDLVFSDTNKDGVINHVSIYIGDGKLLHTYRVGIGVTISNFAGSAWDRTYVTARRVIPSNGNTVVVTPPTNATNPSTDNSNIVTNPSTDNGNNVTNPSTDNGNTVTNPSTDNGNIVTNPSTDNSTNVSKPSKDNGTNHKKKTHHHKTAKYHNSMEWYLR</sequence>
<feature type="chain" id="PRO_5019861519" description="NlpC/P60 domain-containing protein" evidence="6">
    <location>
        <begin position="42"/>
        <end position="280"/>
    </location>
</feature>
<keyword evidence="9" id="KW-1185">Reference proteome</keyword>
<dbReference type="GO" id="GO:0006508">
    <property type="term" value="P:proteolysis"/>
    <property type="evidence" value="ECO:0007669"/>
    <property type="project" value="UniProtKB-KW"/>
</dbReference>
<evidence type="ECO:0000256" key="1">
    <source>
        <dbReference type="ARBA" id="ARBA00007074"/>
    </source>
</evidence>
<evidence type="ECO:0000313" key="8">
    <source>
        <dbReference type="EMBL" id="RKP58030.1"/>
    </source>
</evidence>
<dbReference type="Pfam" id="PF00877">
    <property type="entry name" value="NLPC_P60"/>
    <property type="match status" value="1"/>
</dbReference>